<dbReference type="Pfam" id="PF13310">
    <property type="entry name" value="Virulence_RhuM"/>
    <property type="match status" value="1"/>
</dbReference>
<name>A0ABT1SSP2_9FIRM</name>
<sequence length="65" mass="7715">MLDDKRLKNPDGRPDYFYELLAHIRDIRASEKKIYQNSASDFPRQNITTKHIQQLNTSLPKRKIS</sequence>
<organism evidence="1 2">
    <name type="scientific">Megasphaera massiliensis</name>
    <dbReference type="NCBI Taxonomy" id="1232428"/>
    <lineage>
        <taxon>Bacteria</taxon>
        <taxon>Bacillati</taxon>
        <taxon>Bacillota</taxon>
        <taxon>Negativicutes</taxon>
        <taxon>Veillonellales</taxon>
        <taxon>Veillonellaceae</taxon>
        <taxon>Megasphaera</taxon>
    </lineage>
</organism>
<reference evidence="1 2" key="1">
    <citation type="submission" date="2022-06" db="EMBL/GenBank/DDBJ databases">
        <title>Isolation of gut microbiota from human fecal samples.</title>
        <authorList>
            <person name="Pamer E.G."/>
            <person name="Barat B."/>
            <person name="Waligurski E."/>
            <person name="Medina S."/>
            <person name="Paddock L."/>
            <person name="Mostad J."/>
        </authorList>
    </citation>
    <scope>NUCLEOTIDE SEQUENCE [LARGE SCALE GENOMIC DNA]</scope>
    <source>
        <strain evidence="1 2">DFI.1.1</strain>
    </source>
</reference>
<evidence type="ECO:0000313" key="1">
    <source>
        <dbReference type="EMBL" id="MCQ5342896.1"/>
    </source>
</evidence>
<comment type="caution">
    <text evidence="1">The sequence shown here is derived from an EMBL/GenBank/DDBJ whole genome shotgun (WGS) entry which is preliminary data.</text>
</comment>
<dbReference type="EMBL" id="JANGEW010000013">
    <property type="protein sequence ID" value="MCQ5342896.1"/>
    <property type="molecule type" value="Genomic_DNA"/>
</dbReference>
<dbReference type="InterPro" id="IPR011204">
    <property type="entry name" value="Virulence_RhuM-like"/>
</dbReference>
<proteinExistence type="predicted"/>
<protein>
    <submittedName>
        <fullName evidence="1">Virulence RhuM family protein</fullName>
    </submittedName>
</protein>
<evidence type="ECO:0000313" key="2">
    <source>
        <dbReference type="Proteomes" id="UP001206692"/>
    </source>
</evidence>
<accession>A0ABT1SSP2</accession>
<keyword evidence="2" id="KW-1185">Reference proteome</keyword>
<dbReference type="RefSeq" id="WP_255353914.1">
    <property type="nucleotide sequence ID" value="NZ_JAJCNZ010000016.1"/>
</dbReference>
<dbReference type="Proteomes" id="UP001206692">
    <property type="component" value="Unassembled WGS sequence"/>
</dbReference>
<gene>
    <name evidence="1" type="ORF">NE675_07670</name>
</gene>